<dbReference type="STRING" id="1229780.BN381_170038"/>
<dbReference type="OrthoDB" id="5197890at2"/>
<dbReference type="AlphaFoldDB" id="R4Z3E8"/>
<keyword evidence="3" id="KW-1185">Reference proteome</keyword>
<comment type="caution">
    <text evidence="2">The sequence shown here is derived from an EMBL/GenBank/DDBJ whole genome shotgun (WGS) entry which is preliminary data.</text>
</comment>
<accession>R4Z3E8</accession>
<dbReference type="HOGENOM" id="CLU_1633168_0_0_11"/>
<dbReference type="eggNOG" id="ENOG50345RC">
    <property type="taxonomic scope" value="Bacteria"/>
</dbReference>
<evidence type="ECO:0000313" key="2">
    <source>
        <dbReference type="EMBL" id="CCM63117.1"/>
    </source>
</evidence>
<feature type="transmembrane region" description="Helical" evidence="1">
    <location>
        <begin position="73"/>
        <end position="92"/>
    </location>
</feature>
<dbReference type="Proteomes" id="UP000018291">
    <property type="component" value="Unassembled WGS sequence"/>
</dbReference>
<keyword evidence="1" id="KW-0812">Transmembrane</keyword>
<reference evidence="2 3" key="1">
    <citation type="journal article" date="2013" name="ISME J.">
        <title>Metabolic model for the filamentous 'Candidatus Microthrix parvicella' based on genomic and metagenomic analyses.</title>
        <authorList>
            <person name="Jon McIlroy S."/>
            <person name="Kristiansen R."/>
            <person name="Albertsen M."/>
            <person name="Michael Karst S."/>
            <person name="Rossetti S."/>
            <person name="Lund Nielsen J."/>
            <person name="Tandoi V."/>
            <person name="James Seviour R."/>
            <person name="Nielsen P.H."/>
        </authorList>
    </citation>
    <scope>NUCLEOTIDE SEQUENCE [LARGE SCALE GENOMIC DNA]</scope>
    <source>
        <strain evidence="2 3">RN1</strain>
    </source>
</reference>
<gene>
    <name evidence="2" type="ORF">BN381_170038</name>
</gene>
<evidence type="ECO:0000256" key="1">
    <source>
        <dbReference type="SAM" id="Phobius"/>
    </source>
</evidence>
<name>R4Z3E8_9ACTN</name>
<proteinExistence type="predicted"/>
<sequence>MFFWYLGLSWVAVWSVFRSPALDYRLVMAGAVLPVGELPVGTGPLHTLLAPVVALLVVMLATQGKRLVRRRWLGLPIGMFVHLVLDGAVARPELFWWPLGGGGAFGKPLPELGAGIWLLVGELIGLGALLWAVGRFGLDDAQRRRVFLRTGQLDRTLTGAEPESGC</sequence>
<feature type="transmembrane region" description="Helical" evidence="1">
    <location>
        <begin position="42"/>
        <end position="61"/>
    </location>
</feature>
<feature type="transmembrane region" description="Helical" evidence="1">
    <location>
        <begin position="112"/>
        <end position="134"/>
    </location>
</feature>
<evidence type="ECO:0008006" key="4">
    <source>
        <dbReference type="Google" id="ProtNLM"/>
    </source>
</evidence>
<dbReference type="RefSeq" id="WP_012225251.1">
    <property type="nucleotide sequence ID" value="NZ_HG422565.1"/>
</dbReference>
<evidence type="ECO:0000313" key="3">
    <source>
        <dbReference type="Proteomes" id="UP000018291"/>
    </source>
</evidence>
<dbReference type="EMBL" id="CANL01000009">
    <property type="protein sequence ID" value="CCM63117.1"/>
    <property type="molecule type" value="Genomic_DNA"/>
</dbReference>
<keyword evidence="1" id="KW-1133">Transmembrane helix</keyword>
<protein>
    <recommendedName>
        <fullName evidence="4">Membrane-bound metal-dependent hydrolase</fullName>
    </recommendedName>
</protein>
<keyword evidence="1" id="KW-0472">Membrane</keyword>
<organism evidence="2 3">
    <name type="scientific">Candidatus Neomicrothrix parvicella RN1</name>
    <dbReference type="NCBI Taxonomy" id="1229780"/>
    <lineage>
        <taxon>Bacteria</taxon>
        <taxon>Bacillati</taxon>
        <taxon>Actinomycetota</taxon>
        <taxon>Acidimicrobiia</taxon>
        <taxon>Acidimicrobiales</taxon>
        <taxon>Microthrixaceae</taxon>
        <taxon>Candidatus Neomicrothrix</taxon>
    </lineage>
</organism>